<dbReference type="AlphaFoldDB" id="A0A6P8KJK5"/>
<dbReference type="GeneID" id="117145856"/>
<dbReference type="InterPro" id="IPR010512">
    <property type="entry name" value="DUF1091"/>
</dbReference>
<proteinExistence type="predicted"/>
<dbReference type="Proteomes" id="UP000515162">
    <property type="component" value="Chromosome 3R"/>
</dbReference>
<evidence type="ECO:0000313" key="2">
    <source>
        <dbReference type="RefSeq" id="XP_033167567.1"/>
    </source>
</evidence>
<reference evidence="2" key="1">
    <citation type="submission" date="2025-08" db="UniProtKB">
        <authorList>
            <consortium name="RefSeq"/>
        </authorList>
    </citation>
    <scope>IDENTIFICATION</scope>
    <source>
        <strain evidence="2">Mau12</strain>
        <tissue evidence="2">Whole Body</tissue>
    </source>
</reference>
<dbReference type="RefSeq" id="XP_033167567.1">
    <property type="nucleotide sequence ID" value="XM_033311676.1"/>
</dbReference>
<dbReference type="Pfam" id="PF06477">
    <property type="entry name" value="DUF1091"/>
    <property type="match status" value="1"/>
</dbReference>
<sequence>MYFKAEKFFVLVIFFGNIMENASKLEFTNIKCHATDPAFLNFEYCFIKSVNRSYKYISLKANIYKVPITNASAKLQISRRFWSYMPITIAASIDVCKFMASKKNLANPMLRLFEEITTSYTNTNHKCPYDHDLVIDRLPSQFLSEHFTNILPLPPGDYSFNSIWYSKNIERATICIYSTIS</sequence>
<accession>A0A6P8KJK5</accession>
<keyword evidence="1" id="KW-1185">Reference proteome</keyword>
<name>A0A6P8KJK5_DROMA</name>
<dbReference type="PANTHER" id="PTHR20898:SF0">
    <property type="entry name" value="DAEDALUS ON 3-RELATED"/>
    <property type="match status" value="1"/>
</dbReference>
<dbReference type="PANTHER" id="PTHR20898">
    <property type="entry name" value="DAEDALUS ON 3-RELATED-RELATED"/>
    <property type="match status" value="1"/>
</dbReference>
<protein>
    <submittedName>
        <fullName evidence="2">Uncharacterized protein LOC117145856</fullName>
    </submittedName>
</protein>
<gene>
    <name evidence="2" type="primary">LOC117145856</name>
</gene>
<evidence type="ECO:0000313" key="1">
    <source>
        <dbReference type="Proteomes" id="UP000515162"/>
    </source>
</evidence>
<organism evidence="1 2">
    <name type="scientific">Drosophila mauritiana</name>
    <name type="common">Fruit fly</name>
    <dbReference type="NCBI Taxonomy" id="7226"/>
    <lineage>
        <taxon>Eukaryota</taxon>
        <taxon>Metazoa</taxon>
        <taxon>Ecdysozoa</taxon>
        <taxon>Arthropoda</taxon>
        <taxon>Hexapoda</taxon>
        <taxon>Insecta</taxon>
        <taxon>Pterygota</taxon>
        <taxon>Neoptera</taxon>
        <taxon>Endopterygota</taxon>
        <taxon>Diptera</taxon>
        <taxon>Brachycera</taxon>
        <taxon>Muscomorpha</taxon>
        <taxon>Ephydroidea</taxon>
        <taxon>Drosophilidae</taxon>
        <taxon>Drosophila</taxon>
        <taxon>Sophophora</taxon>
    </lineage>
</organism>